<accession>A0ABT7Q3I9</accession>
<organism evidence="1 2">
    <name type="scientific">Aeromonas bestiarum</name>
    <dbReference type="NCBI Taxonomy" id="105751"/>
    <lineage>
        <taxon>Bacteria</taxon>
        <taxon>Pseudomonadati</taxon>
        <taxon>Pseudomonadota</taxon>
        <taxon>Gammaproteobacteria</taxon>
        <taxon>Aeromonadales</taxon>
        <taxon>Aeromonadaceae</taxon>
        <taxon>Aeromonas</taxon>
    </lineage>
</organism>
<protein>
    <submittedName>
        <fullName evidence="1">Uncharacterized protein</fullName>
    </submittedName>
</protein>
<sequence length="52" mass="5734">MYAYTESANMDAKNNEKYINLNAGALENEIPDLLVVIDSSSEPAMAPTDDKR</sequence>
<gene>
    <name evidence="1" type="ORF">OB935_18695</name>
</gene>
<proteinExistence type="predicted"/>
<dbReference type="Proteomes" id="UP001168107">
    <property type="component" value="Unassembled WGS sequence"/>
</dbReference>
<name>A0ABT7Q3I9_9GAMM</name>
<dbReference type="EMBL" id="JAOPLL010000014">
    <property type="protein sequence ID" value="MDM5073846.1"/>
    <property type="molecule type" value="Genomic_DNA"/>
</dbReference>
<keyword evidence="2" id="KW-1185">Reference proteome</keyword>
<evidence type="ECO:0000313" key="1">
    <source>
        <dbReference type="EMBL" id="MDM5073846.1"/>
    </source>
</evidence>
<dbReference type="RefSeq" id="WP_290019523.1">
    <property type="nucleotide sequence ID" value="NZ_JAOPLL010000014.1"/>
</dbReference>
<comment type="caution">
    <text evidence="1">The sequence shown here is derived from an EMBL/GenBank/DDBJ whole genome shotgun (WGS) entry which is preliminary data.</text>
</comment>
<reference evidence="1" key="1">
    <citation type="submission" date="2024-05" db="EMBL/GenBank/DDBJ databases">
        <title>WGS of Aeromonas isolates.</title>
        <authorList>
            <person name="Lee H."/>
        </authorList>
    </citation>
    <scope>NUCLEOTIDE SEQUENCE</scope>
    <source>
        <strain evidence="1">SU58-3</strain>
    </source>
</reference>
<evidence type="ECO:0000313" key="2">
    <source>
        <dbReference type="Proteomes" id="UP001168107"/>
    </source>
</evidence>